<evidence type="ECO:0008006" key="3">
    <source>
        <dbReference type="Google" id="ProtNLM"/>
    </source>
</evidence>
<evidence type="ECO:0000313" key="1">
    <source>
        <dbReference type="EMBL" id="EGL82367.1"/>
    </source>
</evidence>
<dbReference type="AlphaFoldDB" id="F5L8D4"/>
<dbReference type="Proteomes" id="UP000010716">
    <property type="component" value="Unassembled WGS sequence"/>
</dbReference>
<protein>
    <recommendedName>
        <fullName evidence="3">GCN5-related N-acetyltransferase</fullName>
    </recommendedName>
</protein>
<proteinExistence type="predicted"/>
<comment type="caution">
    <text evidence="1">The sequence shown here is derived from an EMBL/GenBank/DDBJ whole genome shotgun (WGS) entry which is preliminary data.</text>
</comment>
<accession>F5L8D4</accession>
<sequence length="43" mass="5177">MYKKLYLPYQGKNARVVIRNYTEQDFAELIRIQQESFPPPFPS</sequence>
<organism evidence="1 2">
    <name type="scientific">Caldalkalibacillus thermarum (strain TA2.A1)</name>
    <dbReference type="NCBI Taxonomy" id="986075"/>
    <lineage>
        <taxon>Bacteria</taxon>
        <taxon>Bacillati</taxon>
        <taxon>Bacillota</taxon>
        <taxon>Bacilli</taxon>
        <taxon>Bacillales</taxon>
        <taxon>Bacillaceae</taxon>
        <taxon>Caldalkalibacillus</taxon>
    </lineage>
</organism>
<reference evidence="1 2" key="1">
    <citation type="journal article" date="2011" name="J. Bacteriol.">
        <title>Draft genome sequence of the thermoalkaliphilic Caldalkalibacillus thermarum strain TA2.A1.</title>
        <authorList>
            <person name="Kalamorz F."/>
            <person name="Keis S."/>
            <person name="McMillan D.G."/>
            <person name="Olsson K."/>
            <person name="Stanton J.A."/>
            <person name="Stockwell P."/>
            <person name="Black M.A."/>
            <person name="Klingeman D.M."/>
            <person name="Land M.L."/>
            <person name="Han C.S."/>
            <person name="Martin S.L."/>
            <person name="Becher S.A."/>
            <person name="Peddie C.J."/>
            <person name="Morgan H.W."/>
            <person name="Matthies D."/>
            <person name="Preiss L."/>
            <person name="Meier T."/>
            <person name="Brown S.D."/>
            <person name="Cook G.M."/>
        </authorList>
    </citation>
    <scope>NUCLEOTIDE SEQUENCE [LARGE SCALE GENOMIC DNA]</scope>
    <source>
        <strain evidence="1 2">TA2.A1</strain>
    </source>
</reference>
<gene>
    <name evidence="1" type="ORF">CathTA2_2086</name>
</gene>
<evidence type="ECO:0000313" key="2">
    <source>
        <dbReference type="Proteomes" id="UP000010716"/>
    </source>
</evidence>
<dbReference type="EMBL" id="AFCE01000150">
    <property type="protein sequence ID" value="EGL82367.1"/>
    <property type="molecule type" value="Genomic_DNA"/>
</dbReference>
<name>F5L8D4_CALTT</name>